<gene>
    <name evidence="2" type="ORF">L0P92_15840</name>
</gene>
<accession>A0A9X1TT22</accession>
<organism evidence="2 3">
    <name type="scientific">Streptomyces muensis</name>
    <dbReference type="NCBI Taxonomy" id="1077944"/>
    <lineage>
        <taxon>Bacteria</taxon>
        <taxon>Bacillati</taxon>
        <taxon>Actinomycetota</taxon>
        <taxon>Actinomycetes</taxon>
        <taxon>Kitasatosporales</taxon>
        <taxon>Streptomycetaceae</taxon>
        <taxon>Streptomyces</taxon>
    </lineage>
</organism>
<dbReference type="RefSeq" id="WP_234763350.1">
    <property type="nucleotide sequence ID" value="NZ_JAKEIP010000053.1"/>
</dbReference>
<sequence>MSDTITTPHRLSFTPSRAARELGLKRGELDLAVHLGLIRTVPDEGGGGGTGRRVPRTEIERVRAGEGFPDSLQHRVQVVGTAAGADVMGVPAGRFTRLARLGLVVPVTWYLNRYRAVVWLYLAEELKQVATDERNAALLKARRMPEGPRGLLDVGLDLRPRNWRGRHRGFLLRLAEDPWESAGALAAFLDPVQIAEIVPDPYERSHLNRFRPGPPASGAPGSPASLLAERIMTADDPDEISLLRAELAAALEEARERRPAPRPTGKRPPVPAHPRHVGSPGTEQPERPRQPERSGQPARPGPPERPGQRERSEQPVRPDRPQPPRGLLSRLRRRSRRATTT</sequence>
<reference evidence="2" key="1">
    <citation type="submission" date="2022-01" db="EMBL/GenBank/DDBJ databases">
        <title>Draft Genome Sequences of Seven Type Strains of the Genus Streptomyces.</title>
        <authorList>
            <person name="Aziz S."/>
            <person name="Coretto E."/>
            <person name="Chronakova A."/>
            <person name="Sproer C."/>
            <person name="Huber K."/>
            <person name="Nouioui I."/>
            <person name="Gross H."/>
        </authorList>
    </citation>
    <scope>NUCLEOTIDE SEQUENCE</scope>
    <source>
        <strain evidence="2">DSM 103493</strain>
    </source>
</reference>
<name>A0A9X1TT22_STRM4</name>
<feature type="compositionally biased region" description="Basic residues" evidence="1">
    <location>
        <begin position="330"/>
        <end position="341"/>
    </location>
</feature>
<evidence type="ECO:0000313" key="3">
    <source>
        <dbReference type="Proteomes" id="UP001139384"/>
    </source>
</evidence>
<dbReference type="Pfam" id="PF19934">
    <property type="entry name" value="DUF6397"/>
    <property type="match status" value="1"/>
</dbReference>
<dbReference type="AlphaFoldDB" id="A0A9X1TT22"/>
<protein>
    <submittedName>
        <fullName evidence="2">DUF6397 family protein</fullName>
    </submittedName>
</protein>
<dbReference type="Proteomes" id="UP001139384">
    <property type="component" value="Unassembled WGS sequence"/>
</dbReference>
<dbReference type="EMBL" id="JAKEIP010000053">
    <property type="protein sequence ID" value="MCF1595033.1"/>
    <property type="molecule type" value="Genomic_DNA"/>
</dbReference>
<evidence type="ECO:0000313" key="2">
    <source>
        <dbReference type="EMBL" id="MCF1595033.1"/>
    </source>
</evidence>
<dbReference type="InterPro" id="IPR045652">
    <property type="entry name" value="DUF6397"/>
</dbReference>
<evidence type="ECO:0000256" key="1">
    <source>
        <dbReference type="SAM" id="MobiDB-lite"/>
    </source>
</evidence>
<keyword evidence="3" id="KW-1185">Reference proteome</keyword>
<proteinExistence type="predicted"/>
<feature type="compositionally biased region" description="Basic and acidic residues" evidence="1">
    <location>
        <begin position="306"/>
        <end position="322"/>
    </location>
</feature>
<comment type="caution">
    <text evidence="2">The sequence shown here is derived from an EMBL/GenBank/DDBJ whole genome shotgun (WGS) entry which is preliminary data.</text>
</comment>
<feature type="region of interest" description="Disordered" evidence="1">
    <location>
        <begin position="252"/>
        <end position="341"/>
    </location>
</feature>